<comment type="caution">
    <text evidence="2">The sequence shown here is derived from an EMBL/GenBank/DDBJ whole genome shotgun (WGS) entry which is preliminary data.</text>
</comment>
<dbReference type="InterPro" id="IPR011991">
    <property type="entry name" value="ArsR-like_HTH"/>
</dbReference>
<keyword evidence="3" id="KW-1185">Reference proteome</keyword>
<dbReference type="Pfam" id="PF12840">
    <property type="entry name" value="HTH_20"/>
    <property type="match status" value="1"/>
</dbReference>
<reference evidence="2" key="1">
    <citation type="submission" date="2021-01" db="EMBL/GenBank/DDBJ databases">
        <title>Whole genome shotgun sequence of Spirilliplanes yamanashiensis NBRC 15828.</title>
        <authorList>
            <person name="Komaki H."/>
            <person name="Tamura T."/>
        </authorList>
    </citation>
    <scope>NUCLEOTIDE SEQUENCE</scope>
    <source>
        <strain evidence="2">NBRC 15828</strain>
    </source>
</reference>
<proteinExistence type="predicted"/>
<evidence type="ECO:0000313" key="3">
    <source>
        <dbReference type="Proteomes" id="UP000652013"/>
    </source>
</evidence>
<evidence type="ECO:0000256" key="1">
    <source>
        <dbReference type="SAM" id="MobiDB-lite"/>
    </source>
</evidence>
<dbReference type="SUPFAM" id="SSF46785">
    <property type="entry name" value="Winged helix' DNA-binding domain"/>
    <property type="match status" value="1"/>
</dbReference>
<protein>
    <submittedName>
        <fullName evidence="2">Transcriptional regulator</fullName>
    </submittedName>
</protein>
<dbReference type="EMBL" id="BOOY01000036">
    <property type="protein sequence ID" value="GIJ05718.1"/>
    <property type="molecule type" value="Genomic_DNA"/>
</dbReference>
<sequence length="212" mass="22349">MRLSKGTIGGVTTVDVLSERDRLRGTLGPLRRRILEALREPGSATTVAARLGETRQRVNYHLRELEKGGLVELVELRPRRGVTERVLRATAGAVVLAPEVVGDLGAAGQDRFAADTLLAMAARTLQDVAAMRERAGAAGKRLVTFAVEADVGFAEPADIERFASRLAAAVADLAAEFAPPAGADPARRYRLTIGGHPAAPAPPTTTPQESAS</sequence>
<dbReference type="CDD" id="cd00090">
    <property type="entry name" value="HTH_ARSR"/>
    <property type="match status" value="1"/>
</dbReference>
<feature type="region of interest" description="Disordered" evidence="1">
    <location>
        <begin position="193"/>
        <end position="212"/>
    </location>
</feature>
<dbReference type="InterPro" id="IPR036390">
    <property type="entry name" value="WH_DNA-bd_sf"/>
</dbReference>
<gene>
    <name evidence="2" type="ORF">Sya03_50700</name>
</gene>
<dbReference type="InterPro" id="IPR036388">
    <property type="entry name" value="WH-like_DNA-bd_sf"/>
</dbReference>
<accession>A0A8J3YBW4</accession>
<dbReference type="Proteomes" id="UP000652013">
    <property type="component" value="Unassembled WGS sequence"/>
</dbReference>
<evidence type="ECO:0000313" key="2">
    <source>
        <dbReference type="EMBL" id="GIJ05718.1"/>
    </source>
</evidence>
<dbReference type="Gene3D" id="1.10.10.10">
    <property type="entry name" value="Winged helix-like DNA-binding domain superfamily/Winged helix DNA-binding domain"/>
    <property type="match status" value="1"/>
</dbReference>
<dbReference type="AlphaFoldDB" id="A0A8J3YBW4"/>
<organism evidence="2 3">
    <name type="scientific">Spirilliplanes yamanashiensis</name>
    <dbReference type="NCBI Taxonomy" id="42233"/>
    <lineage>
        <taxon>Bacteria</taxon>
        <taxon>Bacillati</taxon>
        <taxon>Actinomycetota</taxon>
        <taxon>Actinomycetes</taxon>
        <taxon>Micromonosporales</taxon>
        <taxon>Micromonosporaceae</taxon>
        <taxon>Spirilliplanes</taxon>
    </lineage>
</organism>
<name>A0A8J3YBW4_9ACTN</name>